<accession>A0A2Z6MZI6</accession>
<keyword evidence="2" id="KW-1185">Reference proteome</keyword>
<evidence type="ECO:0000313" key="1">
    <source>
        <dbReference type="EMBL" id="GAU37914.1"/>
    </source>
</evidence>
<dbReference type="EMBL" id="DF973695">
    <property type="protein sequence ID" value="GAU37914.1"/>
    <property type="molecule type" value="Genomic_DNA"/>
</dbReference>
<proteinExistence type="predicted"/>
<dbReference type="Proteomes" id="UP000242715">
    <property type="component" value="Unassembled WGS sequence"/>
</dbReference>
<evidence type="ECO:0000313" key="2">
    <source>
        <dbReference type="Proteomes" id="UP000242715"/>
    </source>
</evidence>
<gene>
    <name evidence="1" type="ORF">TSUD_163510</name>
</gene>
<sequence length="84" mass="9583">MLVILVLSFDVNVRWNPPQMGFVKGPSRKCAGCYYQKRKNYMFLQFGRGSRIEMVSSVDQGPKSSKCYGGDGLRECSKLYFEKA</sequence>
<name>A0A2Z6MZI6_TRISU</name>
<dbReference type="AlphaFoldDB" id="A0A2Z6MZI6"/>
<organism evidence="1 2">
    <name type="scientific">Trifolium subterraneum</name>
    <name type="common">Subterranean clover</name>
    <dbReference type="NCBI Taxonomy" id="3900"/>
    <lineage>
        <taxon>Eukaryota</taxon>
        <taxon>Viridiplantae</taxon>
        <taxon>Streptophyta</taxon>
        <taxon>Embryophyta</taxon>
        <taxon>Tracheophyta</taxon>
        <taxon>Spermatophyta</taxon>
        <taxon>Magnoliopsida</taxon>
        <taxon>eudicotyledons</taxon>
        <taxon>Gunneridae</taxon>
        <taxon>Pentapetalae</taxon>
        <taxon>rosids</taxon>
        <taxon>fabids</taxon>
        <taxon>Fabales</taxon>
        <taxon>Fabaceae</taxon>
        <taxon>Papilionoideae</taxon>
        <taxon>50 kb inversion clade</taxon>
        <taxon>NPAAA clade</taxon>
        <taxon>Hologalegina</taxon>
        <taxon>IRL clade</taxon>
        <taxon>Trifolieae</taxon>
        <taxon>Trifolium</taxon>
    </lineage>
</organism>
<protein>
    <submittedName>
        <fullName evidence="1">Uncharacterized protein</fullName>
    </submittedName>
</protein>
<reference evidence="2" key="1">
    <citation type="journal article" date="2017" name="Front. Plant Sci.">
        <title>Climate Clever Clovers: New Paradigm to Reduce the Environmental Footprint of Ruminants by Breeding Low Methanogenic Forages Utilizing Haplotype Variation.</title>
        <authorList>
            <person name="Kaur P."/>
            <person name="Appels R."/>
            <person name="Bayer P.E."/>
            <person name="Keeble-Gagnere G."/>
            <person name="Wang J."/>
            <person name="Hirakawa H."/>
            <person name="Shirasawa K."/>
            <person name="Vercoe P."/>
            <person name="Stefanova K."/>
            <person name="Durmic Z."/>
            <person name="Nichols P."/>
            <person name="Revell C."/>
            <person name="Isobe S.N."/>
            <person name="Edwards D."/>
            <person name="Erskine W."/>
        </authorList>
    </citation>
    <scope>NUCLEOTIDE SEQUENCE [LARGE SCALE GENOMIC DNA]</scope>
    <source>
        <strain evidence="2">cv. Daliak</strain>
    </source>
</reference>